<evidence type="ECO:0000256" key="4">
    <source>
        <dbReference type="ARBA" id="ARBA00022490"/>
    </source>
</evidence>
<evidence type="ECO:0000256" key="7">
    <source>
        <dbReference type="ARBA" id="ARBA00022839"/>
    </source>
</evidence>
<dbReference type="Pfam" id="PF00575">
    <property type="entry name" value="S1"/>
    <property type="match status" value="1"/>
</dbReference>
<dbReference type="PROSITE" id="PS50126">
    <property type="entry name" value="S1"/>
    <property type="match status" value="1"/>
</dbReference>
<dbReference type="SMART" id="SM00955">
    <property type="entry name" value="RNB"/>
    <property type="match status" value="1"/>
</dbReference>
<comment type="subcellular location">
    <subcellularLocation>
        <location evidence="2 9">Cytoplasm</location>
    </subcellularLocation>
</comment>
<dbReference type="SMART" id="SM00357">
    <property type="entry name" value="CSP"/>
    <property type="match status" value="1"/>
</dbReference>
<feature type="domain" description="S1 motif" evidence="10">
    <location>
        <begin position="598"/>
        <end position="681"/>
    </location>
</feature>
<comment type="catalytic activity">
    <reaction evidence="1 9">
        <text>Exonucleolytic cleavage in the 3'- to 5'-direction to yield nucleoside 5'-phosphates.</text>
        <dbReference type="EC" id="3.1.13.1"/>
    </reaction>
</comment>
<dbReference type="InterPro" id="IPR004476">
    <property type="entry name" value="RNase_II/RNase_R"/>
</dbReference>
<evidence type="ECO:0000256" key="1">
    <source>
        <dbReference type="ARBA" id="ARBA00001849"/>
    </source>
</evidence>
<dbReference type="InterPro" id="IPR003029">
    <property type="entry name" value="S1_domain"/>
</dbReference>
<dbReference type="GO" id="GO:0006402">
    <property type="term" value="P:mRNA catabolic process"/>
    <property type="evidence" value="ECO:0007669"/>
    <property type="project" value="UniProtKB-UniRule"/>
</dbReference>
<evidence type="ECO:0000256" key="5">
    <source>
        <dbReference type="ARBA" id="ARBA00022722"/>
    </source>
</evidence>
<dbReference type="NCBIfam" id="TIGR00358">
    <property type="entry name" value="3_prime_RNase"/>
    <property type="match status" value="1"/>
</dbReference>
<dbReference type="GO" id="GO:0003723">
    <property type="term" value="F:RNA binding"/>
    <property type="evidence" value="ECO:0007669"/>
    <property type="project" value="UniProtKB-KW"/>
</dbReference>
<dbReference type="NCBIfam" id="TIGR02062">
    <property type="entry name" value="RNase_B"/>
    <property type="match status" value="1"/>
</dbReference>
<evidence type="ECO:0000256" key="9">
    <source>
        <dbReference type="HAMAP-Rule" id="MF_01036"/>
    </source>
</evidence>
<dbReference type="GO" id="GO:0008859">
    <property type="term" value="F:exoribonuclease II activity"/>
    <property type="evidence" value="ECO:0007669"/>
    <property type="project" value="UniProtKB-UniRule"/>
</dbReference>
<evidence type="ECO:0000313" key="12">
    <source>
        <dbReference type="Proteomes" id="UP000000593"/>
    </source>
</evidence>
<evidence type="ECO:0000313" key="11">
    <source>
        <dbReference type="EMBL" id="CAG22299.1"/>
    </source>
</evidence>
<dbReference type="GO" id="GO:0005829">
    <property type="term" value="C:cytosol"/>
    <property type="evidence" value="ECO:0007669"/>
    <property type="project" value="UniProtKB-ARBA"/>
</dbReference>
<sequence length="700" mass="79629">MTQTFAKYTFHNLGFSAPNTYSVWVNILRPSIMFQDNPLLAQLKKQIQETLPKKEGNVKATDRGFGFLETDNKESFFIPPNYMKNVMHGDRVIAVIRTEKEREVAEPQELIEQNLTRFIGRVKMIHNRLNVVPDHPQLKDAIKARAFKGLNPEELREGDWVVANLNSHPLTNANKPFTCVINEKITDSNDKIAPWWVTLARYELPNAEPAPQDSWNMLDEGLERQDLTDIPFITIDGESTKDMDDAIHTVKKDDGNFEITIAIADPTSYISVGDKMDDEARKRGFTVYLPGRNIPMLPRELSDELCSLIENEKRPVICCRVTVDSEGDIQDDITFFAAWIKSQARLAYDNVSDLIEKGQSEKLMANDVIAEQIDALHQFANVRSKWRSNNAVVFPDRPDYRFELSDDNDVIAIHTDPRRTSNRMIEEAMITANICAGRVLRDKFGTGVFNIHNGFHPEKLDTAMEFLQKVEAPFEKEELKTLEGFSALRRWLNTLDSTYLDNRLRKFQAYSEVGNQPAPHYAMGLDAYATWTSPIRKYGDMINHRLLKAVITGNEPSQKPDDTVGEEIALHRRTHRMAERGVADWLYIRLLKNAVKEETVFTAEIFDINRAGIRIRLLEIGASAFIPGSLIVDNKQRIVCSGDLGTVSIDTVQEYQLGDTFEVKLAEIRTATRQLVAKPVQQFPAPEVDSDAAEKEEEKA</sequence>
<dbReference type="KEGG" id="ppr:PBPRB0426"/>
<dbReference type="InterPro" id="IPR011804">
    <property type="entry name" value="RNase_II"/>
</dbReference>
<dbReference type="PANTHER" id="PTHR23355:SF37">
    <property type="entry name" value="EXORIBONUCLEASE 2"/>
    <property type="match status" value="1"/>
</dbReference>
<gene>
    <name evidence="9" type="primary">rnb</name>
    <name evidence="11" type="ordered locus">PBPRB0426</name>
</gene>
<dbReference type="InterPro" id="IPR050180">
    <property type="entry name" value="RNR_Ribonuclease"/>
</dbReference>
<evidence type="ECO:0000259" key="10">
    <source>
        <dbReference type="PROSITE" id="PS50126"/>
    </source>
</evidence>
<comment type="similarity">
    <text evidence="3 9">Belongs to the RNR ribonuclease family. RNase II subfamily.</text>
</comment>
<dbReference type="Proteomes" id="UP000000593">
    <property type="component" value="Chromosome 2"/>
</dbReference>
<proteinExistence type="inferred from homology"/>
<organism evidence="11 12">
    <name type="scientific">Photobacterium profundum (strain SS9)</name>
    <dbReference type="NCBI Taxonomy" id="298386"/>
    <lineage>
        <taxon>Bacteria</taxon>
        <taxon>Pseudomonadati</taxon>
        <taxon>Pseudomonadota</taxon>
        <taxon>Gammaproteobacteria</taxon>
        <taxon>Vibrionales</taxon>
        <taxon>Vibrionaceae</taxon>
        <taxon>Photobacterium</taxon>
    </lineage>
</organism>
<keyword evidence="8 9" id="KW-0694">RNA-binding</keyword>
<dbReference type="PANTHER" id="PTHR23355">
    <property type="entry name" value="RIBONUCLEASE"/>
    <property type="match status" value="1"/>
</dbReference>
<dbReference type="InterPro" id="IPR001900">
    <property type="entry name" value="RNase_II/R"/>
</dbReference>
<dbReference type="InterPro" id="IPR022966">
    <property type="entry name" value="RNase_II/R_CS"/>
</dbReference>
<dbReference type="EC" id="3.1.13.1" evidence="9"/>
<dbReference type="NCBIfam" id="NF003455">
    <property type="entry name" value="PRK05054.1"/>
    <property type="match status" value="1"/>
</dbReference>
<dbReference type="eggNOG" id="COG4776">
    <property type="taxonomic scope" value="Bacteria"/>
</dbReference>
<dbReference type="STRING" id="298386.PBPRB0426"/>
<accession>Q6LK81</accession>
<keyword evidence="5 9" id="KW-0540">Nuclease</keyword>
<dbReference type="PROSITE" id="PS01175">
    <property type="entry name" value="RIBONUCLEASE_II"/>
    <property type="match status" value="1"/>
</dbReference>
<keyword evidence="4 9" id="KW-0963">Cytoplasm</keyword>
<dbReference type="HOGENOM" id="CLU_002333_7_3_6"/>
<dbReference type="Pfam" id="PF00773">
    <property type="entry name" value="RNB"/>
    <property type="match status" value="1"/>
</dbReference>
<dbReference type="InterPro" id="IPR011129">
    <property type="entry name" value="CSD"/>
</dbReference>
<dbReference type="AlphaFoldDB" id="Q6LK81"/>
<evidence type="ECO:0000256" key="8">
    <source>
        <dbReference type="ARBA" id="ARBA00022884"/>
    </source>
</evidence>
<keyword evidence="7 9" id="KW-0269">Exonuclease</keyword>
<dbReference type="InterPro" id="IPR012340">
    <property type="entry name" value="NA-bd_OB-fold"/>
</dbReference>
<dbReference type="HAMAP" id="MF_01036">
    <property type="entry name" value="RNase_II"/>
    <property type="match status" value="1"/>
</dbReference>
<evidence type="ECO:0000256" key="3">
    <source>
        <dbReference type="ARBA" id="ARBA00009925"/>
    </source>
</evidence>
<dbReference type="SUPFAM" id="SSF50249">
    <property type="entry name" value="Nucleic acid-binding proteins"/>
    <property type="match status" value="4"/>
</dbReference>
<keyword evidence="12" id="KW-1185">Reference proteome</keyword>
<evidence type="ECO:0000256" key="2">
    <source>
        <dbReference type="ARBA" id="ARBA00004496"/>
    </source>
</evidence>
<reference evidence="12" key="1">
    <citation type="journal article" date="2005" name="Science">
        <title>Life at depth: Photobacterium profundum genome sequence and expression analysis.</title>
        <authorList>
            <person name="Vezzi A."/>
            <person name="Campanaro S."/>
            <person name="D'Angelo M."/>
            <person name="Simonato F."/>
            <person name="Vitulo N."/>
            <person name="Lauro F.M."/>
            <person name="Cestaro A."/>
            <person name="Malacrida G."/>
            <person name="Simionati B."/>
            <person name="Cannata N."/>
            <person name="Romualdi C."/>
            <person name="Bartlett D.H."/>
            <person name="Valle G."/>
        </authorList>
    </citation>
    <scope>NUCLEOTIDE SEQUENCE [LARGE SCALE GENOMIC DNA]</scope>
    <source>
        <strain evidence="12">ATCC BAA-1253 / SS9</strain>
    </source>
</reference>
<dbReference type="EMBL" id="CR378676">
    <property type="protein sequence ID" value="CAG22299.1"/>
    <property type="molecule type" value="Genomic_DNA"/>
</dbReference>
<dbReference type="Gene3D" id="2.40.50.640">
    <property type="match status" value="1"/>
</dbReference>
<dbReference type="SMART" id="SM00316">
    <property type="entry name" value="S1"/>
    <property type="match status" value="1"/>
</dbReference>
<dbReference type="Gene3D" id="2.40.50.140">
    <property type="entry name" value="Nucleic acid-binding proteins"/>
    <property type="match status" value="2"/>
</dbReference>
<name>Q6LK81_PHOPR</name>
<protein>
    <recommendedName>
        <fullName evidence="9">Exoribonuclease 2</fullName>
        <ecNumber evidence="9">3.1.13.1</ecNumber>
    </recommendedName>
    <alternativeName>
        <fullName evidence="9">Exoribonuclease II</fullName>
        <shortName evidence="9">RNase II</shortName>
        <shortName evidence="9">Ribonuclease II</shortName>
    </alternativeName>
</protein>
<evidence type="ECO:0000256" key="6">
    <source>
        <dbReference type="ARBA" id="ARBA00022801"/>
    </source>
</evidence>
<dbReference type="Pfam" id="PF08206">
    <property type="entry name" value="OB_RNB"/>
    <property type="match status" value="1"/>
</dbReference>
<keyword evidence="6 9" id="KW-0378">Hydrolase</keyword>
<dbReference type="InterPro" id="IPR013223">
    <property type="entry name" value="RNase_B_OB_dom"/>
</dbReference>
<comment type="function">
    <text evidence="9">Involved in mRNA degradation. Hydrolyzes single-stranded polyribonucleotides processively in the 3' to 5' direction.</text>
</comment>